<dbReference type="EMBL" id="AHMH02000100">
    <property type="protein sequence ID" value="EMN00198.1"/>
    <property type="molecule type" value="Genomic_DNA"/>
</dbReference>
<accession>A0ABN0J084</accession>
<comment type="caution">
    <text evidence="2">The sequence shown here is derived from an EMBL/GenBank/DDBJ whole genome shotgun (WGS) entry which is preliminary data.</text>
</comment>
<evidence type="ECO:0000313" key="2">
    <source>
        <dbReference type="EMBL" id="EMN00198.1"/>
    </source>
</evidence>
<keyword evidence="1" id="KW-0472">Membrane</keyword>
<keyword evidence="1" id="KW-0812">Transmembrane</keyword>
<dbReference type="Proteomes" id="UP000012099">
    <property type="component" value="Unassembled WGS sequence"/>
</dbReference>
<proteinExistence type="predicted"/>
<evidence type="ECO:0000256" key="1">
    <source>
        <dbReference type="SAM" id="Phobius"/>
    </source>
</evidence>
<name>A0ABN0J084_9LEPT</name>
<feature type="transmembrane region" description="Helical" evidence="1">
    <location>
        <begin position="54"/>
        <end position="72"/>
    </location>
</feature>
<gene>
    <name evidence="2" type="ORF">LEP1GSC035_3201</name>
</gene>
<organism evidence="2 3">
    <name type="scientific">Leptospira noguchii str. 2007001578</name>
    <dbReference type="NCBI Taxonomy" id="1049974"/>
    <lineage>
        <taxon>Bacteria</taxon>
        <taxon>Pseudomonadati</taxon>
        <taxon>Spirochaetota</taxon>
        <taxon>Spirochaetia</taxon>
        <taxon>Leptospirales</taxon>
        <taxon>Leptospiraceae</taxon>
        <taxon>Leptospira</taxon>
    </lineage>
</organism>
<keyword evidence="3" id="KW-1185">Reference proteome</keyword>
<protein>
    <submittedName>
        <fullName evidence="2">Uncharacterized protein</fullName>
    </submittedName>
</protein>
<feature type="transmembrane region" description="Helical" evidence="1">
    <location>
        <begin position="84"/>
        <end position="101"/>
    </location>
</feature>
<reference evidence="2 3" key="1">
    <citation type="submission" date="2013-01" db="EMBL/GenBank/DDBJ databases">
        <authorList>
            <person name="Harkins D.M."/>
            <person name="Durkin A.S."/>
            <person name="Brinkac L.M."/>
            <person name="Haft D.H."/>
            <person name="Selengut J.D."/>
            <person name="Sanka R."/>
            <person name="DePew J."/>
            <person name="Purushe J."/>
            <person name="Whelen A.C."/>
            <person name="Vinetz J.M."/>
            <person name="Sutton G.G."/>
            <person name="Nierman W.C."/>
            <person name="Fouts D.E."/>
        </authorList>
    </citation>
    <scope>NUCLEOTIDE SEQUENCE [LARGE SCALE GENOMIC DNA]</scope>
    <source>
        <strain evidence="2 3">2007001578</strain>
    </source>
</reference>
<evidence type="ECO:0000313" key="3">
    <source>
        <dbReference type="Proteomes" id="UP000012099"/>
    </source>
</evidence>
<sequence>MPKIFSGVKNMKQELKAKDLLEIHPDSSKAKELEKKLDNFIVVEKSFFRITNQAFFVGLFFLILGLYTLKAFPDAKISEGFGGISIYGLFIASGIVLISWFKMGEILKVLGEFISKVKSGGNT</sequence>
<keyword evidence="1" id="KW-1133">Transmembrane helix</keyword>